<evidence type="ECO:0000259" key="5">
    <source>
        <dbReference type="Pfam" id="PF04116"/>
    </source>
</evidence>
<dbReference type="InterPro" id="IPR002347">
    <property type="entry name" value="SDR_fam"/>
</dbReference>
<comment type="similarity">
    <text evidence="1">Belongs to the short-chain dehydrogenases/reductases (SDR) family.</text>
</comment>
<keyword evidence="7" id="KW-1185">Reference proteome</keyword>
<dbReference type="AlphaFoldDB" id="A0A2A2TL78"/>
<dbReference type="Proteomes" id="UP000218238">
    <property type="component" value="Unassembled WGS sequence"/>
</dbReference>
<gene>
    <name evidence="6" type="ORF">CK510_08560</name>
</gene>
<keyword evidence="4" id="KW-0812">Transmembrane</keyword>
<dbReference type="Pfam" id="PF04116">
    <property type="entry name" value="FA_hydroxylase"/>
    <property type="match status" value="1"/>
</dbReference>
<dbReference type="EMBL" id="NTFS01000066">
    <property type="protein sequence ID" value="PAX57986.1"/>
    <property type="molecule type" value="Genomic_DNA"/>
</dbReference>
<reference evidence="6 7" key="1">
    <citation type="submission" date="2017-08" db="EMBL/GenBank/DDBJ databases">
        <title>Draft genome sequence of filamentous cyanobacterium Calothrix elsteri CCALA 953.</title>
        <authorList>
            <person name="Gagunashvili A.N."/>
            <person name="Elster J."/>
            <person name="Andresson O.S."/>
        </authorList>
    </citation>
    <scope>NUCLEOTIDE SEQUENCE [LARGE SCALE GENOMIC DNA]</scope>
    <source>
        <strain evidence="6 7">CCALA 953</strain>
    </source>
</reference>
<comment type="caution">
    <text evidence="6">The sequence shown here is derived from an EMBL/GenBank/DDBJ whole genome shotgun (WGS) entry which is preliminary data.</text>
</comment>
<dbReference type="Pfam" id="PF00106">
    <property type="entry name" value="adh_short"/>
    <property type="match status" value="1"/>
</dbReference>
<dbReference type="PANTHER" id="PTHR43391">
    <property type="entry name" value="RETINOL DEHYDROGENASE-RELATED"/>
    <property type="match status" value="1"/>
</dbReference>
<evidence type="ECO:0000256" key="2">
    <source>
        <dbReference type="ARBA" id="ARBA00022857"/>
    </source>
</evidence>
<evidence type="ECO:0000256" key="4">
    <source>
        <dbReference type="SAM" id="Phobius"/>
    </source>
</evidence>
<dbReference type="NCBIfam" id="NF005653">
    <property type="entry name" value="PRK07424.1"/>
    <property type="match status" value="1"/>
</dbReference>
<evidence type="ECO:0000313" key="7">
    <source>
        <dbReference type="Proteomes" id="UP000218238"/>
    </source>
</evidence>
<dbReference type="SUPFAM" id="SSF51735">
    <property type="entry name" value="NAD(P)-binding Rossmann-fold domains"/>
    <property type="match status" value="1"/>
</dbReference>
<keyword evidence="4" id="KW-0472">Membrane</keyword>
<sequence>MITEGLGRLGSNLQINWDLVDLLNIGSRFALWGLFSLLLVEVLRDSYHALCHQVDWLAKWHNKHHAAYRRDLSLVSPKAYQDSQLYHDMFESGLLLVVVTLVALFSKQIGLWLGVFYAGTFMYAASMRYFLGTIDTDYAHQPGALDTTPSVWWVNRSYHWRHHFDNVNAYYSGVFPLVDRILGTGLSLQGKAIAITGASGALGEALSTELLKQNAKVIALTTNPDKLAAGNSENNRFKVLSWEIGKEAELKECFEKVDILIINHGVNAYCDRTTEAINSSYEINTFSALRLIDIFSSTVTGAQSKATKEIWVNTSEAEVSPALSPLYELSKRALGDIVTLKRLDDTCIIRKLILGPFKSQLNPHGVMSAIQVAKGIMFFAKRDFRNIIVTINPLTYILFPIKEVTTWLYYRIFSKPPRRRERQEEED</sequence>
<name>A0A2A2TL78_9CYAN</name>
<dbReference type="GO" id="GO:0005506">
    <property type="term" value="F:iron ion binding"/>
    <property type="evidence" value="ECO:0007669"/>
    <property type="project" value="InterPro"/>
</dbReference>
<evidence type="ECO:0000313" key="6">
    <source>
        <dbReference type="EMBL" id="PAX57986.1"/>
    </source>
</evidence>
<dbReference type="NCBIfam" id="NF009035">
    <property type="entry name" value="PRK12367.1"/>
    <property type="match status" value="1"/>
</dbReference>
<evidence type="ECO:0000256" key="3">
    <source>
        <dbReference type="ARBA" id="ARBA00023002"/>
    </source>
</evidence>
<dbReference type="Gene3D" id="3.40.50.720">
    <property type="entry name" value="NAD(P)-binding Rossmann-like Domain"/>
    <property type="match status" value="1"/>
</dbReference>
<dbReference type="GO" id="GO:0005829">
    <property type="term" value="C:cytosol"/>
    <property type="evidence" value="ECO:0007669"/>
    <property type="project" value="TreeGrafter"/>
</dbReference>
<keyword evidence="4" id="KW-1133">Transmembrane helix</keyword>
<dbReference type="PANTHER" id="PTHR43391:SF14">
    <property type="entry name" value="DEHYDROGENASE_REDUCTASE SDR FAMILY PROTEIN 7-LIKE"/>
    <property type="match status" value="1"/>
</dbReference>
<proteinExistence type="inferred from homology"/>
<dbReference type="InterPro" id="IPR036291">
    <property type="entry name" value="NAD(P)-bd_dom_sf"/>
</dbReference>
<protein>
    <submittedName>
        <fullName evidence="6">Sterol desaturase</fullName>
    </submittedName>
</protein>
<keyword evidence="3" id="KW-0560">Oxidoreductase</keyword>
<dbReference type="GO" id="GO:0008610">
    <property type="term" value="P:lipid biosynthetic process"/>
    <property type="evidence" value="ECO:0007669"/>
    <property type="project" value="InterPro"/>
</dbReference>
<keyword evidence="2" id="KW-0521">NADP</keyword>
<dbReference type="GO" id="GO:0016491">
    <property type="term" value="F:oxidoreductase activity"/>
    <property type="evidence" value="ECO:0007669"/>
    <property type="project" value="UniProtKB-KW"/>
</dbReference>
<accession>A0A2A2TL78</accession>
<organism evidence="6 7">
    <name type="scientific">Brunnivagina elsteri CCALA 953</name>
    <dbReference type="NCBI Taxonomy" id="987040"/>
    <lineage>
        <taxon>Bacteria</taxon>
        <taxon>Bacillati</taxon>
        <taxon>Cyanobacteriota</taxon>
        <taxon>Cyanophyceae</taxon>
        <taxon>Nostocales</taxon>
        <taxon>Calotrichaceae</taxon>
        <taxon>Brunnivagina</taxon>
    </lineage>
</organism>
<feature type="transmembrane region" description="Helical" evidence="4">
    <location>
        <begin position="85"/>
        <end position="105"/>
    </location>
</feature>
<dbReference type="OrthoDB" id="452815at2"/>
<dbReference type="InterPro" id="IPR006694">
    <property type="entry name" value="Fatty_acid_hydroxylase"/>
</dbReference>
<evidence type="ECO:0000256" key="1">
    <source>
        <dbReference type="ARBA" id="ARBA00006484"/>
    </source>
</evidence>
<feature type="domain" description="Fatty acid hydroxylase" evidence="5">
    <location>
        <begin position="38"/>
        <end position="184"/>
    </location>
</feature>